<gene>
    <name evidence="3" type="ORF">DSTB1V02_LOCUS14702</name>
</gene>
<feature type="domain" description="Reversion-inducing cysteine-rich protein with Kazal frizzled-like" evidence="1">
    <location>
        <begin position="178"/>
        <end position="277"/>
    </location>
</feature>
<proteinExistence type="predicted"/>
<feature type="non-terminal residue" evidence="3">
    <location>
        <position position="1"/>
    </location>
</feature>
<name>A0A7R9FU57_9CRUS</name>
<dbReference type="OrthoDB" id="5956770at2759"/>
<keyword evidence="4" id="KW-1185">Reference proteome</keyword>
<dbReference type="AlphaFoldDB" id="A0A7R9FU57"/>
<reference evidence="3" key="1">
    <citation type="submission" date="2020-11" db="EMBL/GenBank/DDBJ databases">
        <authorList>
            <person name="Tran Van P."/>
        </authorList>
    </citation>
    <scope>NUCLEOTIDE SEQUENCE</scope>
</reference>
<protein>
    <submittedName>
        <fullName evidence="3">Uncharacterized protein</fullName>
    </submittedName>
</protein>
<dbReference type="Proteomes" id="UP000677054">
    <property type="component" value="Unassembled WGS sequence"/>
</dbReference>
<dbReference type="PANTHER" id="PTHR13487:SF3">
    <property type="entry name" value="REVERSION-INDUCING CYSTEINE-RICH PROTEIN WITH KAZAL MOTIFS"/>
    <property type="match status" value="1"/>
</dbReference>
<dbReference type="EMBL" id="CAJPEV010014852">
    <property type="protein sequence ID" value="CAG0907046.1"/>
    <property type="molecule type" value="Genomic_DNA"/>
</dbReference>
<dbReference type="GO" id="GO:0008191">
    <property type="term" value="F:metalloendopeptidase inhibitor activity"/>
    <property type="evidence" value="ECO:0007669"/>
    <property type="project" value="InterPro"/>
</dbReference>
<feature type="domain" description="Reversion-inducing cysteine-rich protein with Kazal CC4" evidence="2">
    <location>
        <begin position="54"/>
        <end position="108"/>
    </location>
</feature>
<evidence type="ECO:0000313" key="3">
    <source>
        <dbReference type="EMBL" id="CAD7254956.1"/>
    </source>
</evidence>
<dbReference type="EMBL" id="LR914370">
    <property type="protein sequence ID" value="CAD7254956.1"/>
    <property type="molecule type" value="Genomic_DNA"/>
</dbReference>
<dbReference type="InterPro" id="IPR056979">
    <property type="entry name" value="FZ_RECK"/>
</dbReference>
<dbReference type="GO" id="GO:0005886">
    <property type="term" value="C:plasma membrane"/>
    <property type="evidence" value="ECO:0007669"/>
    <property type="project" value="TreeGrafter"/>
</dbReference>
<dbReference type="Pfam" id="PF23298">
    <property type="entry name" value="FZ_RECK"/>
    <property type="match status" value="1"/>
</dbReference>
<dbReference type="InterPro" id="IPR039016">
    <property type="entry name" value="RECK"/>
</dbReference>
<sequence>ELATGGDCKRDCRSHVFRGLDATYRRVRKSCLKEKSPVLSCLRGPSPRNNSLLRKHVHCCERAEGTECRDSCVRALKESASESEVIESMSLGGCGLVLPYKEPWTCFLRSESKQVEVAPEAKAPLDSAKMQCCQKARSGACWSLCYRTFSREWDMYTRFSEECLASRGESQLMQCINEVEEPCELGCNGLSFCTNFNNRGLELFRSCKADSDLAARLQWDAWKEEKAIRLQGVALPVGDVTLPIGDVAGCLPHVWKAVACALHVKPCHQRGHSVAIC</sequence>
<dbReference type="GO" id="GO:0030198">
    <property type="term" value="P:extracellular matrix organization"/>
    <property type="evidence" value="ECO:0007669"/>
    <property type="project" value="TreeGrafter"/>
</dbReference>
<dbReference type="Pfam" id="PF23332">
    <property type="entry name" value="CC4_RECK"/>
    <property type="match status" value="2"/>
</dbReference>
<accession>A0A7R9FU57</accession>
<organism evidence="3">
    <name type="scientific">Darwinula stevensoni</name>
    <dbReference type="NCBI Taxonomy" id="69355"/>
    <lineage>
        <taxon>Eukaryota</taxon>
        <taxon>Metazoa</taxon>
        <taxon>Ecdysozoa</taxon>
        <taxon>Arthropoda</taxon>
        <taxon>Crustacea</taxon>
        <taxon>Oligostraca</taxon>
        <taxon>Ostracoda</taxon>
        <taxon>Podocopa</taxon>
        <taxon>Podocopida</taxon>
        <taxon>Darwinulocopina</taxon>
        <taxon>Darwinuloidea</taxon>
        <taxon>Darwinulidae</taxon>
        <taxon>Darwinula</taxon>
    </lineage>
</organism>
<evidence type="ECO:0000259" key="1">
    <source>
        <dbReference type="Pfam" id="PF23298"/>
    </source>
</evidence>
<evidence type="ECO:0000313" key="4">
    <source>
        <dbReference type="Proteomes" id="UP000677054"/>
    </source>
</evidence>
<feature type="non-terminal residue" evidence="3">
    <location>
        <position position="277"/>
    </location>
</feature>
<evidence type="ECO:0000259" key="2">
    <source>
        <dbReference type="Pfam" id="PF23332"/>
    </source>
</evidence>
<dbReference type="PANTHER" id="PTHR13487">
    <property type="entry name" value="SERINE PROTEASE INHIBITOR"/>
    <property type="match status" value="1"/>
</dbReference>
<feature type="domain" description="Reversion-inducing cysteine-rich protein with Kazal CC4" evidence="2">
    <location>
        <begin position="126"/>
        <end position="176"/>
    </location>
</feature>
<dbReference type="InterPro" id="IPR056978">
    <property type="entry name" value="CC4_RECK"/>
</dbReference>